<dbReference type="Proteomes" id="UP000824533">
    <property type="component" value="Linkage Group LG13"/>
</dbReference>
<reference evidence="1 2" key="1">
    <citation type="journal article" date="2021" name="Front. Genet.">
        <title>Chromosome-Level Genome Assembly Reveals Significant Gene Expansion in the Toll and IMD Signaling Pathways of Dendrolimus kikuchii.</title>
        <authorList>
            <person name="Zhou J."/>
            <person name="Wu P."/>
            <person name="Xiong Z."/>
            <person name="Liu N."/>
            <person name="Zhao N."/>
            <person name="Ji M."/>
            <person name="Qiu Y."/>
            <person name="Yang B."/>
        </authorList>
    </citation>
    <scope>NUCLEOTIDE SEQUENCE [LARGE SCALE GENOMIC DNA]</scope>
    <source>
        <strain evidence="1">Ann1</strain>
    </source>
</reference>
<accession>A0ACC1CYN3</accession>
<dbReference type="EMBL" id="CM034399">
    <property type="protein sequence ID" value="KAJ0176458.1"/>
    <property type="molecule type" value="Genomic_DNA"/>
</dbReference>
<protein>
    <submittedName>
        <fullName evidence="1">Uncharacterized protein</fullName>
    </submittedName>
</protein>
<sequence length="804" mass="89395">MASLDLLKPHLSKVKIPGPQQLIYKDECVYSFDNPESETGLYVSLESFLGFGRNYVEQYFQKTGNAVFLHIQREKKPIPEPEQTGDGPEKKITRLAIGVEGGFDPECGKAKYTYTDHYSVVVLPGFHTFPWPNTNLPDVVQKSVQAIIEAESPFKIAELAAMHGTWDGEKREVSVHALDLKQLDNGVKIPPTGWKCAKCDLTNNLWLNLTDGSVLCGRKFFDGSGGNDHAVEHFRETGYPLAVKLGTITAEGKGDVFSYGEDDMVEDPFLADHLKHFGINVQQLQKTDKSMVELELELNQRTGEWNTLQESGSDLRPLHGPALTGLNNLGNSCYINSVVQVIFRMPDFVRRFVEGAPEIFSTFPEDPVNDFNVQTAKLGVGLLSGRYSAPSEDGGGQAGVSPHMYRNLVGKDHPEFMTKRQQDAHEFYLHLLTLLQRNSRHKPNPADCLKFAVEERIQCTESGGVRYTNRAEHHLPLPVPLAAATNAAAVRDYEQRRLQAEAAGQRLDPSLVVRPHIPFEACLDSFMKEEVVEQFFSSAVNKKVTAHKITRLATFPDYLLIQLKKFTIKEDWTPAKLDVAVEMPWEVDLAALRGRGLQPDETQLPEATPDTPAPSYDEGLLSQLLDMGFPLEACKKSLYYTNNSGMEAASNWLMEHMTDWDFANKFEPPGSKPTNASTGASVDEASVEQIMGMGFTRAQASRALAATAGDVGRALDWIFSRADQLDAAAADEPPAPDRTLGCRDGPEKYKLAAFISHMGTSTMVGHYVCHVLHEGRWVIFNDNKVALSENPPKDLGYLYLYERL</sequence>
<evidence type="ECO:0000313" key="1">
    <source>
        <dbReference type="EMBL" id="KAJ0176458.1"/>
    </source>
</evidence>
<keyword evidence="2" id="KW-1185">Reference proteome</keyword>
<organism evidence="1 2">
    <name type="scientific">Dendrolimus kikuchii</name>
    <dbReference type="NCBI Taxonomy" id="765133"/>
    <lineage>
        <taxon>Eukaryota</taxon>
        <taxon>Metazoa</taxon>
        <taxon>Ecdysozoa</taxon>
        <taxon>Arthropoda</taxon>
        <taxon>Hexapoda</taxon>
        <taxon>Insecta</taxon>
        <taxon>Pterygota</taxon>
        <taxon>Neoptera</taxon>
        <taxon>Endopterygota</taxon>
        <taxon>Lepidoptera</taxon>
        <taxon>Glossata</taxon>
        <taxon>Ditrysia</taxon>
        <taxon>Bombycoidea</taxon>
        <taxon>Lasiocampidae</taxon>
        <taxon>Dendrolimus</taxon>
    </lineage>
</organism>
<evidence type="ECO:0000313" key="2">
    <source>
        <dbReference type="Proteomes" id="UP000824533"/>
    </source>
</evidence>
<gene>
    <name evidence="1" type="ORF">K1T71_007637</name>
</gene>
<proteinExistence type="predicted"/>
<comment type="caution">
    <text evidence="1">The sequence shown here is derived from an EMBL/GenBank/DDBJ whole genome shotgun (WGS) entry which is preliminary data.</text>
</comment>
<name>A0ACC1CYN3_9NEOP</name>